<gene>
    <name evidence="6" type="ORF">LSALG_LOCUS19755</name>
</gene>
<dbReference type="EMBL" id="OX465080">
    <property type="protein sequence ID" value="CAI9279987.1"/>
    <property type="molecule type" value="Genomic_DNA"/>
</dbReference>
<dbReference type="Proteomes" id="UP001177003">
    <property type="component" value="Chromosome 4"/>
</dbReference>
<feature type="region of interest" description="Disordered" evidence="4">
    <location>
        <begin position="481"/>
        <end position="503"/>
    </location>
</feature>
<name>A0AA36E2X4_LACSI</name>
<dbReference type="SUPFAM" id="SSF54695">
    <property type="entry name" value="POZ domain"/>
    <property type="match status" value="1"/>
</dbReference>
<comment type="similarity">
    <text evidence="3">Belongs to the NPH3 family.</text>
</comment>
<dbReference type="InterPro" id="IPR027356">
    <property type="entry name" value="NPH3_dom"/>
</dbReference>
<dbReference type="InterPro" id="IPR011333">
    <property type="entry name" value="SKP1/BTB/POZ_sf"/>
</dbReference>
<dbReference type="PROSITE" id="PS51649">
    <property type="entry name" value="NPH3"/>
    <property type="match status" value="1"/>
</dbReference>
<feature type="region of interest" description="Disordered" evidence="4">
    <location>
        <begin position="517"/>
        <end position="589"/>
    </location>
</feature>
<evidence type="ECO:0000313" key="6">
    <source>
        <dbReference type="EMBL" id="CAI9279987.1"/>
    </source>
</evidence>
<reference evidence="6" key="1">
    <citation type="submission" date="2023-04" db="EMBL/GenBank/DDBJ databases">
        <authorList>
            <person name="Vijverberg K."/>
            <person name="Xiong W."/>
            <person name="Schranz E."/>
        </authorList>
    </citation>
    <scope>NUCLEOTIDE SEQUENCE</scope>
</reference>
<feature type="compositionally biased region" description="Basic residues" evidence="4">
    <location>
        <begin position="575"/>
        <end position="588"/>
    </location>
</feature>
<comment type="pathway">
    <text evidence="1">Protein modification; protein ubiquitination.</text>
</comment>
<evidence type="ECO:0000256" key="3">
    <source>
        <dbReference type="PROSITE-ProRule" id="PRU00982"/>
    </source>
</evidence>
<dbReference type="PANTHER" id="PTHR32370">
    <property type="entry name" value="OS12G0117600 PROTEIN"/>
    <property type="match status" value="1"/>
</dbReference>
<evidence type="ECO:0000259" key="5">
    <source>
        <dbReference type="PROSITE" id="PS51649"/>
    </source>
</evidence>
<evidence type="ECO:0000256" key="2">
    <source>
        <dbReference type="ARBA" id="ARBA00022786"/>
    </source>
</evidence>
<proteinExistence type="inferred from homology"/>
<feature type="domain" description="NPH3" evidence="5">
    <location>
        <begin position="196"/>
        <end position="479"/>
    </location>
</feature>
<evidence type="ECO:0000256" key="4">
    <source>
        <dbReference type="SAM" id="MobiDB-lite"/>
    </source>
</evidence>
<keyword evidence="7" id="KW-1185">Reference proteome</keyword>
<accession>A0AA36E2X4</accession>
<feature type="compositionally biased region" description="Basic and acidic residues" evidence="4">
    <location>
        <begin position="543"/>
        <end position="566"/>
    </location>
</feature>
<evidence type="ECO:0000256" key="1">
    <source>
        <dbReference type="ARBA" id="ARBA00004906"/>
    </source>
</evidence>
<dbReference type="InterPro" id="IPR043454">
    <property type="entry name" value="NPH3/RPT2-like"/>
</dbReference>
<organism evidence="6 7">
    <name type="scientific">Lactuca saligna</name>
    <name type="common">Willowleaf lettuce</name>
    <dbReference type="NCBI Taxonomy" id="75948"/>
    <lineage>
        <taxon>Eukaryota</taxon>
        <taxon>Viridiplantae</taxon>
        <taxon>Streptophyta</taxon>
        <taxon>Embryophyta</taxon>
        <taxon>Tracheophyta</taxon>
        <taxon>Spermatophyta</taxon>
        <taxon>Magnoliopsida</taxon>
        <taxon>eudicotyledons</taxon>
        <taxon>Gunneridae</taxon>
        <taxon>Pentapetalae</taxon>
        <taxon>asterids</taxon>
        <taxon>campanulids</taxon>
        <taxon>Asterales</taxon>
        <taxon>Asteraceae</taxon>
        <taxon>Cichorioideae</taxon>
        <taxon>Cichorieae</taxon>
        <taxon>Lactucinae</taxon>
        <taxon>Lactuca</taxon>
    </lineage>
</organism>
<dbReference type="Pfam" id="PF03000">
    <property type="entry name" value="NPH3"/>
    <property type="match status" value="1"/>
</dbReference>
<dbReference type="AlphaFoldDB" id="A0AA36E2X4"/>
<dbReference type="Gene3D" id="3.30.710.10">
    <property type="entry name" value="Potassium Channel Kv1.1, Chain A"/>
    <property type="match status" value="1"/>
</dbReference>
<protein>
    <recommendedName>
        <fullName evidence="5">NPH3 domain-containing protein</fullName>
    </recommendedName>
</protein>
<sequence length="617" mass="70397">MKFMRLGNKPDTFYTGEATRTMVSDLQSDLTIRINNITYLLHKFPLLQKCGLLQQLCSGKGDTTLELHDIPGGENAFELCAKFCYGIKIDLSAHNFVAALCAAKFLQMTESVVKGNFVSKLELFFTSCILQGWKDSVVTLQTTERFHEWSENLEIIRKCIDSVVDKILTPTTKVKWSYTYTRPEYAEKKHKSAPKDWWTEDIADLNIDLFRCVINTVRSTDMIPPKLIGEALHVYACHWLPDVTRGRSDQPETSTSFQITQEESLNRKKQLEIIVSLIPEDRGSVSVRFLLRLLRMVNLLGASSAIHKQLIRKCSLQLEEATPNDLLLLLPLHDHESSGDYHQTYDIDLVMAVLEGFITHWRKSYSRDEEQSMILISKIAKLIDSYLQVVSTDANMSVEKVVSLANILPEFARPEHDDLYKAIDIYLKEHPQMSKEEKKRLCSILDCHKLSAEARAHAVKNERLPLRTVVQVLFFEQEKHGGKATTTTTTSHESRKHDIIQPQGIKITYYTGDHLRNLQARPGDQSNKAEDDRRRSALSSKSQKLERESEQKSRGKNVHEIMEEGISKQNLTKVKIQRSKSEHGRRKGLGSYAAIVGFDQSKSAKESTCWARTKTNP</sequence>
<keyword evidence="2" id="KW-0833">Ubl conjugation pathway</keyword>
<evidence type="ECO:0000313" key="7">
    <source>
        <dbReference type="Proteomes" id="UP001177003"/>
    </source>
</evidence>